<comment type="caution">
    <text evidence="1">The sequence shown here is derived from an EMBL/GenBank/DDBJ whole genome shotgun (WGS) entry which is preliminary data.</text>
</comment>
<keyword evidence="2" id="KW-1185">Reference proteome</keyword>
<dbReference type="EMBL" id="CAUYUJ010020877">
    <property type="protein sequence ID" value="CAK0901068.1"/>
    <property type="molecule type" value="Genomic_DNA"/>
</dbReference>
<reference evidence="1" key="1">
    <citation type="submission" date="2023-10" db="EMBL/GenBank/DDBJ databases">
        <authorList>
            <person name="Chen Y."/>
            <person name="Shah S."/>
            <person name="Dougan E. K."/>
            <person name="Thang M."/>
            <person name="Chan C."/>
        </authorList>
    </citation>
    <scope>NUCLEOTIDE SEQUENCE [LARGE SCALE GENOMIC DNA]</scope>
</reference>
<gene>
    <name evidence="1" type="ORF">PCOR1329_LOCUS78159</name>
</gene>
<evidence type="ECO:0000313" key="1">
    <source>
        <dbReference type="EMBL" id="CAK0901068.1"/>
    </source>
</evidence>
<proteinExistence type="predicted"/>
<name>A0ABN9XMG0_9DINO</name>
<dbReference type="Proteomes" id="UP001189429">
    <property type="component" value="Unassembled WGS sequence"/>
</dbReference>
<dbReference type="Gene3D" id="4.10.1000.40">
    <property type="match status" value="1"/>
</dbReference>
<protein>
    <recommendedName>
        <fullName evidence="3">C3H1-type domain-containing protein</fullName>
    </recommendedName>
</protein>
<evidence type="ECO:0000313" key="2">
    <source>
        <dbReference type="Proteomes" id="UP001189429"/>
    </source>
</evidence>
<accession>A0ABN9XMG0</accession>
<sequence>MIKTDFAHHLSANTPRNRVSPSPSLKFAAASSQLIPLWLLRGIAGATGAHSGPTALEFALKAPTDSHCASVSAPPAWCEASAVAHDGSVAKHPSAAELPIPDSLASAQAQYDIQLQAYQQLVEAQNSSLPLLRGAMEDPAAKAHDVDDCSDGGASSETCRSEALQEHVRSLRELLPTRVKMQDCVISLLGEPVSVAVRDSGAPAVGTAAATMLDGMSVKMADLTKPLVQWMADMSARTDELAYDSPRVAACIGRAGKLEQGNEADEICRRSPGIEVCRFGKQCTGRGCPFRHPRGKAALDEATPVTVQYASSRAPGRSITKRFDDVVLEAELVDYREMPGHPERGATPPEFETAEPFGKMDLNPAITNVSHQVHHLSFGAMDSPISVKERYARLKNAQISDDILSHIMPVDGRTFTVEHFHEAPEHYLKVMSVKMEGEKVLYQMTHAARTDAPAEEEGCGAQGPLHVRLLAHERAGEEQQQAVVRIRDVALRDPRWRIHRHGALQRRGGDNHHFREGGARKGQLRLGGMPHVRLVSVPARACGHGSRCACAPSAQIRRPDAGAAFFDGPEGHERSCTAALDPCTDARRT</sequence>
<organism evidence="1 2">
    <name type="scientific">Prorocentrum cordatum</name>
    <dbReference type="NCBI Taxonomy" id="2364126"/>
    <lineage>
        <taxon>Eukaryota</taxon>
        <taxon>Sar</taxon>
        <taxon>Alveolata</taxon>
        <taxon>Dinophyceae</taxon>
        <taxon>Prorocentrales</taxon>
        <taxon>Prorocentraceae</taxon>
        <taxon>Prorocentrum</taxon>
    </lineage>
</organism>
<evidence type="ECO:0008006" key="3">
    <source>
        <dbReference type="Google" id="ProtNLM"/>
    </source>
</evidence>